<reference evidence="1" key="1">
    <citation type="journal article" date="2023" name="Insect Mol. Biol.">
        <title>Genome sequencing provides insights into the evolution of gene families encoding plant cell wall-degrading enzymes in longhorned beetles.</title>
        <authorList>
            <person name="Shin N.R."/>
            <person name="Okamura Y."/>
            <person name="Kirsch R."/>
            <person name="Pauchet Y."/>
        </authorList>
    </citation>
    <scope>NUCLEOTIDE SEQUENCE</scope>
    <source>
        <strain evidence="1">AMC_N1</strain>
    </source>
</reference>
<keyword evidence="2" id="KW-1185">Reference proteome</keyword>
<protein>
    <submittedName>
        <fullName evidence="1">Uncharacterized protein</fullName>
    </submittedName>
</protein>
<accession>A0AAV8YHV7</accession>
<proteinExistence type="predicted"/>
<organism evidence="1 2">
    <name type="scientific">Aromia moschata</name>
    <dbReference type="NCBI Taxonomy" id="1265417"/>
    <lineage>
        <taxon>Eukaryota</taxon>
        <taxon>Metazoa</taxon>
        <taxon>Ecdysozoa</taxon>
        <taxon>Arthropoda</taxon>
        <taxon>Hexapoda</taxon>
        <taxon>Insecta</taxon>
        <taxon>Pterygota</taxon>
        <taxon>Neoptera</taxon>
        <taxon>Endopterygota</taxon>
        <taxon>Coleoptera</taxon>
        <taxon>Polyphaga</taxon>
        <taxon>Cucujiformia</taxon>
        <taxon>Chrysomeloidea</taxon>
        <taxon>Cerambycidae</taxon>
        <taxon>Cerambycinae</taxon>
        <taxon>Callichromatini</taxon>
        <taxon>Aromia</taxon>
    </lineage>
</organism>
<dbReference type="EMBL" id="JAPWTK010000094">
    <property type="protein sequence ID" value="KAJ8950824.1"/>
    <property type="molecule type" value="Genomic_DNA"/>
</dbReference>
<evidence type="ECO:0000313" key="1">
    <source>
        <dbReference type="EMBL" id="KAJ8950824.1"/>
    </source>
</evidence>
<name>A0AAV8YHV7_9CUCU</name>
<gene>
    <name evidence="1" type="ORF">NQ318_012688</name>
</gene>
<evidence type="ECO:0000313" key="2">
    <source>
        <dbReference type="Proteomes" id="UP001162162"/>
    </source>
</evidence>
<comment type="caution">
    <text evidence="1">The sequence shown here is derived from an EMBL/GenBank/DDBJ whole genome shotgun (WGS) entry which is preliminary data.</text>
</comment>
<sequence>MLQKTRQLNVGQCLPKSCGVSGVRMLLAQERNQGASVNIVGVRQVPGEYSLLSDLKFHIVGNGCLMKVVEAKEVFVIQ</sequence>
<dbReference type="AlphaFoldDB" id="A0AAV8YHV7"/>
<dbReference type="Proteomes" id="UP001162162">
    <property type="component" value="Unassembled WGS sequence"/>
</dbReference>